<evidence type="ECO:0000313" key="12">
    <source>
        <dbReference type="Proteomes" id="UP001163255"/>
    </source>
</evidence>
<keyword evidence="12" id="KW-1185">Reference proteome</keyword>
<dbReference type="RefSeq" id="WP_262600782.1">
    <property type="nucleotide sequence ID" value="NZ_CP103300.1"/>
</dbReference>
<evidence type="ECO:0000256" key="1">
    <source>
        <dbReference type="ARBA" id="ARBA00000971"/>
    </source>
</evidence>
<dbReference type="InterPro" id="IPR046357">
    <property type="entry name" value="PPIase_dom_sf"/>
</dbReference>
<accession>A0ABY6GYY9</accession>
<dbReference type="GO" id="GO:0016853">
    <property type="term" value="F:isomerase activity"/>
    <property type="evidence" value="ECO:0007669"/>
    <property type="project" value="UniProtKB-KW"/>
</dbReference>
<name>A0ABY6GYY9_9GAMM</name>
<evidence type="ECO:0000259" key="10">
    <source>
        <dbReference type="PROSITE" id="PS50059"/>
    </source>
</evidence>
<evidence type="ECO:0000256" key="3">
    <source>
        <dbReference type="ARBA" id="ARBA00022729"/>
    </source>
</evidence>
<feature type="domain" description="PPIase FKBP-type" evidence="10">
    <location>
        <begin position="138"/>
        <end position="224"/>
    </location>
</feature>
<dbReference type="EMBL" id="CP103300">
    <property type="protein sequence ID" value="UYM18008.1"/>
    <property type="molecule type" value="Genomic_DNA"/>
</dbReference>
<dbReference type="InterPro" id="IPR000774">
    <property type="entry name" value="PPIase_FKBP_N"/>
</dbReference>
<dbReference type="EC" id="5.2.1.8" evidence="7"/>
<evidence type="ECO:0000256" key="9">
    <source>
        <dbReference type="SAM" id="SignalP"/>
    </source>
</evidence>
<evidence type="ECO:0000313" key="11">
    <source>
        <dbReference type="EMBL" id="UYM18008.1"/>
    </source>
</evidence>
<gene>
    <name evidence="11" type="ORF">NX720_08915</name>
</gene>
<dbReference type="Proteomes" id="UP001163255">
    <property type="component" value="Chromosome"/>
</dbReference>
<dbReference type="Gene3D" id="1.10.287.460">
    <property type="entry name" value="Peptidyl-prolyl cis-trans isomerase, FKBP-type, N-terminal domain"/>
    <property type="match status" value="1"/>
</dbReference>
<organism evidence="11 12">
    <name type="scientific">Endozoicomonas euniceicola</name>
    <dbReference type="NCBI Taxonomy" id="1234143"/>
    <lineage>
        <taxon>Bacteria</taxon>
        <taxon>Pseudomonadati</taxon>
        <taxon>Pseudomonadota</taxon>
        <taxon>Gammaproteobacteria</taxon>
        <taxon>Oceanospirillales</taxon>
        <taxon>Endozoicomonadaceae</taxon>
        <taxon>Endozoicomonas</taxon>
    </lineage>
</organism>
<sequence>MRLKALVGIALMSYTLQSSAALETEADKVSYSLGSILAEQLKQFEGVNADALSKGIKDTLEGKPLELEKQEMFKLIEKARKEQEEKRQKQLQEEAAKNLEKGQAFLKENAKKPGIFTMDNGLQYRIIKEGKGSKPLETSEVTVHYEGKLLDGTVFDSSYERKQPATFKLNQVIRGWTEGLKAMPEGSTWELFIPSDLAYGPGGIPGRIGPNEVLTFKVELIEVKKDEKKDAKKDEKK</sequence>
<evidence type="ECO:0000256" key="4">
    <source>
        <dbReference type="ARBA" id="ARBA00023110"/>
    </source>
</evidence>
<feature type="chain" id="PRO_5047390802" description="Peptidyl-prolyl cis-trans isomerase" evidence="9">
    <location>
        <begin position="21"/>
        <end position="237"/>
    </location>
</feature>
<keyword evidence="3 9" id="KW-0732">Signal</keyword>
<dbReference type="PANTHER" id="PTHR43811">
    <property type="entry name" value="FKBP-TYPE PEPTIDYL-PROLYL CIS-TRANS ISOMERASE FKPA"/>
    <property type="match status" value="1"/>
</dbReference>
<dbReference type="PROSITE" id="PS50059">
    <property type="entry name" value="FKBP_PPIASE"/>
    <property type="match status" value="1"/>
</dbReference>
<keyword evidence="5 6" id="KW-0413">Isomerase</keyword>
<comment type="similarity">
    <text evidence="2 7">Belongs to the FKBP-type PPIase family.</text>
</comment>
<protein>
    <recommendedName>
        <fullName evidence="7">Peptidyl-prolyl cis-trans isomerase</fullName>
        <ecNumber evidence="7">5.2.1.8</ecNumber>
    </recommendedName>
</protein>
<comment type="catalytic activity">
    <reaction evidence="1 6 7">
        <text>[protein]-peptidylproline (omega=180) = [protein]-peptidylproline (omega=0)</text>
        <dbReference type="Rhea" id="RHEA:16237"/>
        <dbReference type="Rhea" id="RHEA-COMP:10747"/>
        <dbReference type="Rhea" id="RHEA-COMP:10748"/>
        <dbReference type="ChEBI" id="CHEBI:83833"/>
        <dbReference type="ChEBI" id="CHEBI:83834"/>
        <dbReference type="EC" id="5.2.1.8"/>
    </reaction>
</comment>
<dbReference type="InterPro" id="IPR008104">
    <property type="entry name" value="INFPOTNTIATR"/>
</dbReference>
<keyword evidence="4 6" id="KW-0697">Rotamase</keyword>
<evidence type="ECO:0000256" key="5">
    <source>
        <dbReference type="ARBA" id="ARBA00023235"/>
    </source>
</evidence>
<dbReference type="Gene3D" id="3.10.50.40">
    <property type="match status" value="1"/>
</dbReference>
<dbReference type="PANTHER" id="PTHR43811:SF19">
    <property type="entry name" value="39 KDA FK506-BINDING NUCLEAR PROTEIN"/>
    <property type="match status" value="1"/>
</dbReference>
<evidence type="ECO:0000256" key="2">
    <source>
        <dbReference type="ARBA" id="ARBA00006577"/>
    </source>
</evidence>
<evidence type="ECO:0000256" key="6">
    <source>
        <dbReference type="PROSITE-ProRule" id="PRU00277"/>
    </source>
</evidence>
<dbReference type="Pfam" id="PF00254">
    <property type="entry name" value="FKBP_C"/>
    <property type="match status" value="1"/>
</dbReference>
<proteinExistence type="inferred from homology"/>
<evidence type="ECO:0000256" key="8">
    <source>
        <dbReference type="SAM" id="Coils"/>
    </source>
</evidence>
<dbReference type="InterPro" id="IPR036944">
    <property type="entry name" value="PPIase_FKBP_N_sf"/>
</dbReference>
<keyword evidence="8" id="KW-0175">Coiled coil</keyword>
<feature type="coiled-coil region" evidence="8">
    <location>
        <begin position="65"/>
        <end position="102"/>
    </location>
</feature>
<dbReference type="Pfam" id="PF01346">
    <property type="entry name" value="FKBP_N"/>
    <property type="match status" value="1"/>
</dbReference>
<dbReference type="PRINTS" id="PR01730">
    <property type="entry name" value="INFPOTNTIATR"/>
</dbReference>
<dbReference type="InterPro" id="IPR001179">
    <property type="entry name" value="PPIase_FKBP_dom"/>
</dbReference>
<evidence type="ECO:0000256" key="7">
    <source>
        <dbReference type="RuleBase" id="RU003915"/>
    </source>
</evidence>
<feature type="signal peptide" evidence="9">
    <location>
        <begin position="1"/>
        <end position="20"/>
    </location>
</feature>
<dbReference type="SUPFAM" id="SSF54534">
    <property type="entry name" value="FKBP-like"/>
    <property type="match status" value="1"/>
</dbReference>
<reference evidence="11" key="1">
    <citation type="submission" date="2022-10" db="EMBL/GenBank/DDBJ databases">
        <title>Completed Genome Sequence of two octocoral isolated bacterium, Endozoicomonas euniceicola EF212T and Endozoicomonas gorgoniicola PS125T.</title>
        <authorList>
            <person name="Chiou Y.-J."/>
            <person name="Chen Y.-H."/>
        </authorList>
    </citation>
    <scope>NUCLEOTIDE SEQUENCE</scope>
    <source>
        <strain evidence="11">EF212</strain>
    </source>
</reference>